<evidence type="ECO:0000259" key="2">
    <source>
        <dbReference type="PROSITE" id="PS51707"/>
    </source>
</evidence>
<evidence type="ECO:0000256" key="1">
    <source>
        <dbReference type="PIRSR" id="PIRSR016487-1"/>
    </source>
</evidence>
<gene>
    <name evidence="3" type="ORF">RSSM_02536</name>
</gene>
<dbReference type="InterPro" id="IPR033469">
    <property type="entry name" value="CYTH-like_dom_sf"/>
</dbReference>
<accession>M5UJ31</accession>
<dbReference type="SMART" id="SM01118">
    <property type="entry name" value="CYTH"/>
    <property type="match status" value="1"/>
</dbReference>
<dbReference type="Gene3D" id="2.40.320.10">
    <property type="entry name" value="Hypothetical Protein Pfu-838710-001"/>
    <property type="match status" value="1"/>
</dbReference>
<dbReference type="PROSITE" id="PS51707">
    <property type="entry name" value="CYTH"/>
    <property type="match status" value="1"/>
</dbReference>
<dbReference type="PIRSF" id="PIRSF016487">
    <property type="entry name" value="CYTH_UCP016487"/>
    <property type="match status" value="1"/>
</dbReference>
<dbReference type="RefSeq" id="WP_008678377.1">
    <property type="nucleotide sequence ID" value="NZ_ANOH01000178.1"/>
</dbReference>
<dbReference type="PATRIC" id="fig|1263870.3.peg.2697"/>
<dbReference type="Pfam" id="PF01928">
    <property type="entry name" value="CYTH"/>
    <property type="match status" value="1"/>
</dbReference>
<comment type="caution">
    <text evidence="3">The sequence shown here is derived from an EMBL/GenBank/DDBJ whole genome shotgun (WGS) entry which is preliminary data.</text>
</comment>
<dbReference type="InterPro" id="IPR023577">
    <property type="entry name" value="CYTH_domain"/>
</dbReference>
<evidence type="ECO:0000313" key="3">
    <source>
        <dbReference type="EMBL" id="EMI56038.1"/>
    </source>
</evidence>
<dbReference type="EMBL" id="ANOH01000178">
    <property type="protein sequence ID" value="EMI56038.1"/>
    <property type="molecule type" value="Genomic_DNA"/>
</dbReference>
<dbReference type="CDD" id="cd07891">
    <property type="entry name" value="CYTH-like_CthTTM-like_1"/>
    <property type="match status" value="1"/>
</dbReference>
<dbReference type="PANTHER" id="PTHR40114:SF1">
    <property type="entry name" value="SLR0698 PROTEIN"/>
    <property type="match status" value="1"/>
</dbReference>
<organism evidence="3 4">
    <name type="scientific">Rhodopirellula sallentina SM41</name>
    <dbReference type="NCBI Taxonomy" id="1263870"/>
    <lineage>
        <taxon>Bacteria</taxon>
        <taxon>Pseudomonadati</taxon>
        <taxon>Planctomycetota</taxon>
        <taxon>Planctomycetia</taxon>
        <taxon>Pirellulales</taxon>
        <taxon>Pirellulaceae</taxon>
        <taxon>Rhodopirellula</taxon>
    </lineage>
</organism>
<dbReference type="PANTHER" id="PTHR40114">
    <property type="entry name" value="SLR0698 PROTEIN"/>
    <property type="match status" value="1"/>
</dbReference>
<feature type="active site" description="Proton acceptor" evidence="1">
    <location>
        <position position="28"/>
    </location>
</feature>
<evidence type="ECO:0000313" key="4">
    <source>
        <dbReference type="Proteomes" id="UP000011885"/>
    </source>
</evidence>
<dbReference type="AlphaFoldDB" id="M5UJ31"/>
<dbReference type="SUPFAM" id="SSF55154">
    <property type="entry name" value="CYTH-like phosphatases"/>
    <property type="match status" value="1"/>
</dbReference>
<dbReference type="OrthoDB" id="9805588at2"/>
<proteinExistence type="predicted"/>
<reference evidence="3 4" key="1">
    <citation type="journal article" date="2013" name="Mar. Genomics">
        <title>Expression of sulfatases in Rhodopirellula baltica and the diversity of sulfatases in the genus Rhodopirellula.</title>
        <authorList>
            <person name="Wegner C.E."/>
            <person name="Richter-Heitmann T."/>
            <person name="Klindworth A."/>
            <person name="Klockow C."/>
            <person name="Richter M."/>
            <person name="Achstetter T."/>
            <person name="Glockner F.O."/>
            <person name="Harder J."/>
        </authorList>
    </citation>
    <scope>NUCLEOTIDE SEQUENCE [LARGE SCALE GENOMIC DNA]</scope>
    <source>
        <strain evidence="3 4">SM41</strain>
    </source>
</reference>
<sequence length="153" mass="17734">MGIEIERKFLVKDEGYRSDDSTLLRQGYLSTVKERTVRVRIAGEKAFLTIKGVTEGATRSEYEYEIPVEDAAEMLDKLCPPPLIEKRRYRTEHEGMVWEVDEFFGANEGLVLAEIELNEEGQTFAKPSWLGDEVTEDRRYYNANLISNPYSKW</sequence>
<feature type="domain" description="CYTH" evidence="2">
    <location>
        <begin position="2"/>
        <end position="147"/>
    </location>
</feature>
<keyword evidence="4" id="KW-1185">Reference proteome</keyword>
<dbReference type="InterPro" id="IPR012042">
    <property type="entry name" value="NeuTTM/CthTTM-like"/>
</dbReference>
<dbReference type="Proteomes" id="UP000011885">
    <property type="component" value="Unassembled WGS sequence"/>
</dbReference>
<protein>
    <recommendedName>
        <fullName evidence="2">CYTH domain-containing protein</fullName>
    </recommendedName>
</protein>
<name>M5UJ31_9BACT</name>